<gene>
    <name evidence="1" type="ORF">ACFPYI_13360</name>
</gene>
<sequence length="97" mass="10806">MTQPEPSTVDADDEQTTRAAITRGTMEYTVEADVTLVHSEGVEEVEPFRATVEADSTEDAIDAYRRVARERLVDAGTFADIQCPPFPGYGDYRFVEE</sequence>
<dbReference type="AlphaFoldDB" id="A0ABD5RPG2"/>
<accession>A0ABD5RPG2</accession>
<dbReference type="Proteomes" id="UP001596099">
    <property type="component" value="Unassembled WGS sequence"/>
</dbReference>
<evidence type="ECO:0000313" key="1">
    <source>
        <dbReference type="EMBL" id="MFC5972323.1"/>
    </source>
</evidence>
<proteinExistence type="predicted"/>
<keyword evidence="2" id="KW-1185">Reference proteome</keyword>
<evidence type="ECO:0000313" key="2">
    <source>
        <dbReference type="Proteomes" id="UP001596099"/>
    </source>
</evidence>
<name>A0ABD5RPG2_9EURY</name>
<organism evidence="1 2">
    <name type="scientific">Halomarina salina</name>
    <dbReference type="NCBI Taxonomy" id="1872699"/>
    <lineage>
        <taxon>Archaea</taxon>
        <taxon>Methanobacteriati</taxon>
        <taxon>Methanobacteriota</taxon>
        <taxon>Stenosarchaea group</taxon>
        <taxon>Halobacteria</taxon>
        <taxon>Halobacteriales</taxon>
        <taxon>Natronomonadaceae</taxon>
        <taxon>Halomarina</taxon>
    </lineage>
</organism>
<protein>
    <submittedName>
        <fullName evidence="1">Uncharacterized protein</fullName>
    </submittedName>
</protein>
<dbReference type="EMBL" id="JBHSQH010000001">
    <property type="protein sequence ID" value="MFC5972323.1"/>
    <property type="molecule type" value="Genomic_DNA"/>
</dbReference>
<dbReference type="RefSeq" id="WP_247415489.1">
    <property type="nucleotide sequence ID" value="NZ_JALLGW010000001.1"/>
</dbReference>
<comment type="caution">
    <text evidence="1">The sequence shown here is derived from an EMBL/GenBank/DDBJ whole genome shotgun (WGS) entry which is preliminary data.</text>
</comment>
<reference evidence="1 2" key="1">
    <citation type="journal article" date="2019" name="Int. J. Syst. Evol. Microbiol.">
        <title>The Global Catalogue of Microorganisms (GCM) 10K type strain sequencing project: providing services to taxonomists for standard genome sequencing and annotation.</title>
        <authorList>
            <consortium name="The Broad Institute Genomics Platform"/>
            <consortium name="The Broad Institute Genome Sequencing Center for Infectious Disease"/>
            <person name="Wu L."/>
            <person name="Ma J."/>
        </authorList>
    </citation>
    <scope>NUCLEOTIDE SEQUENCE [LARGE SCALE GENOMIC DNA]</scope>
    <source>
        <strain evidence="1 2">CGMCC 1.12543</strain>
    </source>
</reference>